<dbReference type="Proteomes" id="UP000248079">
    <property type="component" value="Unassembled WGS sequence"/>
</dbReference>
<dbReference type="RefSeq" id="WP_110361922.1">
    <property type="nucleotide sequence ID" value="NZ_QFLI01000008.1"/>
</dbReference>
<evidence type="ECO:0000313" key="2">
    <source>
        <dbReference type="EMBL" id="PXX97991.1"/>
    </source>
</evidence>
<evidence type="ECO:0000313" key="3">
    <source>
        <dbReference type="Proteomes" id="UP000248079"/>
    </source>
</evidence>
<dbReference type="PROSITE" id="PS51257">
    <property type="entry name" value="PROKAR_LIPOPROTEIN"/>
    <property type="match status" value="1"/>
</dbReference>
<reference evidence="2 3" key="1">
    <citation type="submission" date="2018-05" db="EMBL/GenBank/DDBJ databases">
        <title>Marinifilum breve JC075T sp. nov., a marine bacterium isolated from Yongle Blue Hole in the South China Sea.</title>
        <authorList>
            <person name="Fu T."/>
        </authorList>
    </citation>
    <scope>NUCLEOTIDE SEQUENCE [LARGE SCALE GENOMIC DNA]</scope>
    <source>
        <strain evidence="2 3">JC075</strain>
    </source>
</reference>
<organism evidence="2 3">
    <name type="scientific">Marinifilum breve</name>
    <dbReference type="NCBI Taxonomy" id="2184082"/>
    <lineage>
        <taxon>Bacteria</taxon>
        <taxon>Pseudomonadati</taxon>
        <taxon>Bacteroidota</taxon>
        <taxon>Bacteroidia</taxon>
        <taxon>Marinilabiliales</taxon>
        <taxon>Marinifilaceae</taxon>
    </lineage>
</organism>
<dbReference type="EMBL" id="QFLI01000008">
    <property type="protein sequence ID" value="PXX97991.1"/>
    <property type="molecule type" value="Genomic_DNA"/>
</dbReference>
<evidence type="ECO:0000256" key="1">
    <source>
        <dbReference type="SAM" id="SignalP"/>
    </source>
</evidence>
<feature type="signal peptide" evidence="1">
    <location>
        <begin position="1"/>
        <end position="19"/>
    </location>
</feature>
<dbReference type="OrthoDB" id="1072494at2"/>
<dbReference type="AlphaFoldDB" id="A0A2V3ZUA5"/>
<name>A0A2V3ZUA5_9BACT</name>
<feature type="chain" id="PRO_5016169296" description="DUF4843 domain-containing protein" evidence="1">
    <location>
        <begin position="20"/>
        <end position="259"/>
    </location>
</feature>
<proteinExistence type="predicted"/>
<keyword evidence="3" id="KW-1185">Reference proteome</keyword>
<evidence type="ECO:0008006" key="4">
    <source>
        <dbReference type="Google" id="ProtNLM"/>
    </source>
</evidence>
<accession>A0A2V3ZUA5</accession>
<keyword evidence="1" id="KW-0732">Signal</keyword>
<comment type="caution">
    <text evidence="2">The sequence shown here is derived from an EMBL/GenBank/DDBJ whole genome shotgun (WGS) entry which is preliminary data.</text>
</comment>
<gene>
    <name evidence="2" type="ORF">DF185_16795</name>
</gene>
<protein>
    <recommendedName>
        <fullName evidence="4">DUF4843 domain-containing protein</fullName>
    </recommendedName>
</protein>
<sequence length="259" mass="28716">MKFNNIYIPVLFLMTVFMAGCSDWDDTVELSPEISEGNPAVRFINENPSAFEHDPLASASFTLTVTRDDETNALEVPVVVVENQENGFVIPNSIAFAAGSKTADLIVSIADGAPKGIELALEIKIDDASSNPYKTEYATYYGKIIISDWADYSTGTYYSWWSEESFTQVLQYSPAKEQYRFRNLMSEGVHFVFTWDGENEITPVPKTIETGMVHPTYGMVSATTNAASYDAGTKTFTFTRKWTVSAGSFGEGDDTYTMN</sequence>